<dbReference type="Proteomes" id="UP001223743">
    <property type="component" value="Unassembled WGS sequence"/>
</dbReference>
<evidence type="ECO:0000256" key="1">
    <source>
        <dbReference type="ARBA" id="ARBA00004141"/>
    </source>
</evidence>
<sequence>MARPLVPVDLGWRNIVFSLRTAAAAVLALAICYRIELGDPQWAALTVYLLAQPTVGAALSKGLWRAIGTVLGGITGLGIVALLAEAPELMVGATVIVVFVSFYLASRLRNFVSYGALLFGYTTILVAYEGSSSPLDAWMVAGDRTAAILIGIGCGTLMTVLVLPRYAGDALRASLAGTRRDLAHYAATALRLSATPAEFARIRGRMVTRVVQFDALRASALFEAPDMRADGPRLQRIVHEFLLVLSVARGLHVRIDAFAGDAAAGVETRVRPVLEGLAARIDALAADGARRPDAATLRHEAAAAAASLKASGREIDAMAGRVPFDALANGLLILRRAGELVEALALATMIDASGAGGRTVRQPASRPGAPNREPLLLGLRGAAAILLLTVIWMATGWSEGFAAVAGGVITLFLSVNQDRQIDAALPFLTGTAIAVAASYLVFVFVLPGLEGFGELAVVLMLLLLPAGLLAGTPATGALGTAIGAMGISQLSTGNLYVLDEAGFVSNAFALLGGMALTLLVLAIWPVTSAARRGSAWRRAVGAVLPGVARGAIPPREGSAEIVSLLAALLPRLTLSQQRDEDFFRGSLGVASSCIEIGRLRVLSRDAAMPPDAAAGIAAFLEAFAATLERLGVAARDDQAALAAAEAAIEALRADLAGRSIAPGEAATALLQAGASVRFLADRFTIDRAYLARRFDDG</sequence>
<comment type="caution">
    <text evidence="6">The sequence shown here is derived from an EMBL/GenBank/DDBJ whole genome shotgun (WGS) entry which is preliminary data.</text>
</comment>
<organism evidence="6 7">
    <name type="scientific">Kaistia geumhonensis</name>
    <dbReference type="NCBI Taxonomy" id="410839"/>
    <lineage>
        <taxon>Bacteria</taxon>
        <taxon>Pseudomonadati</taxon>
        <taxon>Pseudomonadota</taxon>
        <taxon>Alphaproteobacteria</taxon>
        <taxon>Hyphomicrobiales</taxon>
        <taxon>Kaistiaceae</taxon>
        <taxon>Kaistia</taxon>
    </lineage>
</organism>
<keyword evidence="7" id="KW-1185">Reference proteome</keyword>
<name>A0ABU0M5A4_9HYPH</name>
<feature type="transmembrane region" description="Helical" evidence="5">
    <location>
        <begin position="423"/>
        <end position="446"/>
    </location>
</feature>
<dbReference type="RefSeq" id="WP_266279992.1">
    <property type="nucleotide sequence ID" value="NZ_JAPKNF010000001.1"/>
</dbReference>
<protein>
    <submittedName>
        <fullName evidence="6">Membrane protein YccC</fullName>
    </submittedName>
</protein>
<keyword evidence="4 5" id="KW-0472">Membrane</keyword>
<evidence type="ECO:0000313" key="6">
    <source>
        <dbReference type="EMBL" id="MDQ0516140.1"/>
    </source>
</evidence>
<feature type="transmembrane region" description="Helical" evidence="5">
    <location>
        <begin position="400"/>
        <end position="416"/>
    </location>
</feature>
<evidence type="ECO:0000256" key="3">
    <source>
        <dbReference type="ARBA" id="ARBA00022989"/>
    </source>
</evidence>
<feature type="transmembrane region" description="Helical" evidence="5">
    <location>
        <begin position="375"/>
        <end position="394"/>
    </location>
</feature>
<evidence type="ECO:0000256" key="5">
    <source>
        <dbReference type="SAM" id="Phobius"/>
    </source>
</evidence>
<dbReference type="Pfam" id="PF04632">
    <property type="entry name" value="FUSC"/>
    <property type="match status" value="1"/>
</dbReference>
<feature type="transmembrane region" description="Helical" evidence="5">
    <location>
        <begin position="89"/>
        <end position="106"/>
    </location>
</feature>
<evidence type="ECO:0000256" key="4">
    <source>
        <dbReference type="ARBA" id="ARBA00023136"/>
    </source>
</evidence>
<feature type="transmembrane region" description="Helical" evidence="5">
    <location>
        <begin position="111"/>
        <end position="128"/>
    </location>
</feature>
<reference evidence="6 7" key="1">
    <citation type="submission" date="2023-07" db="EMBL/GenBank/DDBJ databases">
        <title>Genomic Encyclopedia of Type Strains, Phase IV (KMG-IV): sequencing the most valuable type-strain genomes for metagenomic binning, comparative biology and taxonomic classification.</title>
        <authorList>
            <person name="Goeker M."/>
        </authorList>
    </citation>
    <scope>NUCLEOTIDE SEQUENCE [LARGE SCALE GENOMIC DNA]</scope>
    <source>
        <strain evidence="6 7">B1-1</strain>
    </source>
</reference>
<feature type="transmembrane region" description="Helical" evidence="5">
    <location>
        <begin position="12"/>
        <end position="33"/>
    </location>
</feature>
<evidence type="ECO:0000313" key="7">
    <source>
        <dbReference type="Proteomes" id="UP001223743"/>
    </source>
</evidence>
<feature type="transmembrane region" description="Helical" evidence="5">
    <location>
        <begin position="503"/>
        <end position="524"/>
    </location>
</feature>
<keyword evidence="2 5" id="KW-0812">Transmembrane</keyword>
<dbReference type="InterPro" id="IPR006726">
    <property type="entry name" value="PHBA_efflux_AaeB/fusaric-R"/>
</dbReference>
<gene>
    <name evidence="6" type="ORF">QO015_001753</name>
</gene>
<evidence type="ECO:0000256" key="2">
    <source>
        <dbReference type="ARBA" id="ARBA00022692"/>
    </source>
</evidence>
<dbReference type="EMBL" id="JAUSWJ010000001">
    <property type="protein sequence ID" value="MDQ0516140.1"/>
    <property type="molecule type" value="Genomic_DNA"/>
</dbReference>
<accession>A0ABU0M5A4</accession>
<proteinExistence type="predicted"/>
<feature type="transmembrane region" description="Helical" evidence="5">
    <location>
        <begin position="148"/>
        <end position="167"/>
    </location>
</feature>
<dbReference type="PANTHER" id="PTHR31086">
    <property type="entry name" value="ALUMINUM-ACTIVATED MALATE TRANSPORTER 10"/>
    <property type="match status" value="1"/>
</dbReference>
<feature type="transmembrane region" description="Helical" evidence="5">
    <location>
        <begin position="63"/>
        <end position="83"/>
    </location>
</feature>
<keyword evidence="3 5" id="KW-1133">Transmembrane helix</keyword>
<comment type="subcellular location">
    <subcellularLocation>
        <location evidence="1">Membrane</location>
        <topology evidence="1">Multi-pass membrane protein</topology>
    </subcellularLocation>
</comment>